<dbReference type="Proteomes" id="UP000187609">
    <property type="component" value="Unassembled WGS sequence"/>
</dbReference>
<dbReference type="InterPro" id="IPR000891">
    <property type="entry name" value="PYR_CT"/>
</dbReference>
<evidence type="ECO:0000313" key="3">
    <source>
        <dbReference type="Proteomes" id="UP000187609"/>
    </source>
</evidence>
<keyword evidence="3" id="KW-1185">Reference proteome</keyword>
<dbReference type="STRING" id="49451.A0A314L0L8"/>
<accession>A0A314L0L8</accession>
<dbReference type="GO" id="GO:0009507">
    <property type="term" value="C:chloroplast"/>
    <property type="evidence" value="ECO:0007669"/>
    <property type="project" value="TreeGrafter"/>
</dbReference>
<dbReference type="InterPro" id="IPR050073">
    <property type="entry name" value="2-IPM_HCS-like"/>
</dbReference>
<dbReference type="Gene3D" id="3.20.20.70">
    <property type="entry name" value="Aldolase class I"/>
    <property type="match status" value="1"/>
</dbReference>
<proteinExistence type="predicted"/>
<dbReference type="InterPro" id="IPR013785">
    <property type="entry name" value="Aldolase_TIM"/>
</dbReference>
<feature type="domain" description="Pyruvate carboxyltransferase" evidence="1">
    <location>
        <begin position="1"/>
        <end position="74"/>
    </location>
</feature>
<dbReference type="Pfam" id="PF00682">
    <property type="entry name" value="HMGL-like"/>
    <property type="match status" value="1"/>
</dbReference>
<evidence type="ECO:0000313" key="2">
    <source>
        <dbReference type="EMBL" id="OIT34534.1"/>
    </source>
</evidence>
<dbReference type="EMBL" id="MJEQ01000698">
    <property type="protein sequence ID" value="OIT34534.1"/>
    <property type="molecule type" value="Genomic_DNA"/>
</dbReference>
<organism evidence="2 3">
    <name type="scientific">Nicotiana attenuata</name>
    <name type="common">Coyote tobacco</name>
    <dbReference type="NCBI Taxonomy" id="49451"/>
    <lineage>
        <taxon>Eukaryota</taxon>
        <taxon>Viridiplantae</taxon>
        <taxon>Streptophyta</taxon>
        <taxon>Embryophyta</taxon>
        <taxon>Tracheophyta</taxon>
        <taxon>Spermatophyta</taxon>
        <taxon>Magnoliopsida</taxon>
        <taxon>eudicotyledons</taxon>
        <taxon>Gunneridae</taxon>
        <taxon>Pentapetalae</taxon>
        <taxon>asterids</taxon>
        <taxon>lamiids</taxon>
        <taxon>Solanales</taxon>
        <taxon>Solanaceae</taxon>
        <taxon>Nicotianoideae</taxon>
        <taxon>Nicotianeae</taxon>
        <taxon>Nicotiana</taxon>
    </lineage>
</organism>
<dbReference type="SUPFAM" id="SSF51569">
    <property type="entry name" value="Aldolase"/>
    <property type="match status" value="1"/>
</dbReference>
<comment type="caution">
    <text evidence="2">The sequence shown here is derived from an EMBL/GenBank/DDBJ whole genome shotgun (WGS) entry which is preliminary data.</text>
</comment>
<dbReference type="GO" id="GO:0003852">
    <property type="term" value="F:2-isopropylmalate synthase activity"/>
    <property type="evidence" value="ECO:0007669"/>
    <property type="project" value="TreeGrafter"/>
</dbReference>
<dbReference type="AlphaFoldDB" id="A0A314L0L8"/>
<sequence length="88" mass="9929">MTSKEKLDIVRQLAKLGVDVIEAGFPTASDAAFELVKLVAQEMKRDMCRPVICAFTRSTKKDIDRTWEALLAQICLRPKMTKGKQHAH</sequence>
<dbReference type="SMR" id="A0A314L0L8"/>
<dbReference type="PANTHER" id="PTHR10277">
    <property type="entry name" value="HOMOCITRATE SYNTHASE-RELATED"/>
    <property type="match status" value="1"/>
</dbReference>
<protein>
    <submittedName>
        <fullName evidence="2">2-isopropylmalate synthase a</fullName>
    </submittedName>
</protein>
<evidence type="ECO:0000259" key="1">
    <source>
        <dbReference type="Pfam" id="PF00682"/>
    </source>
</evidence>
<dbReference type="PANTHER" id="PTHR10277:SF72">
    <property type="entry name" value="2-ISOPROPYLMALATE SYNTHASE B-LIKE"/>
    <property type="match status" value="1"/>
</dbReference>
<gene>
    <name evidence="2" type="primary">IPMSA_5</name>
    <name evidence="2" type="ORF">A4A49_54033</name>
</gene>
<name>A0A314L0L8_NICAT</name>
<dbReference type="GO" id="GO:0009098">
    <property type="term" value="P:L-leucine biosynthetic process"/>
    <property type="evidence" value="ECO:0007669"/>
    <property type="project" value="TreeGrafter"/>
</dbReference>
<dbReference type="Gramene" id="OIT34534">
    <property type="protein sequence ID" value="OIT34534"/>
    <property type="gene ID" value="A4A49_54033"/>
</dbReference>
<reference evidence="2" key="1">
    <citation type="submission" date="2016-11" db="EMBL/GenBank/DDBJ databases">
        <title>The genome of Nicotiana attenuata.</title>
        <authorList>
            <person name="Xu S."/>
            <person name="Brockmoeller T."/>
            <person name="Gaquerel E."/>
            <person name="Navarro A."/>
            <person name="Kuhl H."/>
            <person name="Gase K."/>
            <person name="Ling Z."/>
            <person name="Zhou W."/>
            <person name="Kreitzer C."/>
            <person name="Stanke M."/>
            <person name="Tang H."/>
            <person name="Lyons E."/>
            <person name="Pandey P."/>
            <person name="Pandey S.P."/>
            <person name="Timmermann B."/>
            <person name="Baldwin I.T."/>
        </authorList>
    </citation>
    <scope>NUCLEOTIDE SEQUENCE [LARGE SCALE GENOMIC DNA]</scope>
    <source>
        <strain evidence="2">UT</strain>
    </source>
</reference>